<protein>
    <submittedName>
        <fullName evidence="1">Unannotated protein</fullName>
    </submittedName>
</protein>
<dbReference type="SUPFAM" id="SSF102588">
    <property type="entry name" value="LmbE-like"/>
    <property type="match status" value="1"/>
</dbReference>
<dbReference type="InterPro" id="IPR024078">
    <property type="entry name" value="LmbE-like_dom_sf"/>
</dbReference>
<dbReference type="AlphaFoldDB" id="A0A6J6E3I1"/>
<gene>
    <name evidence="1" type="ORF">UFOPK1726_00257</name>
</gene>
<name>A0A6J6E3I1_9ZZZZ</name>
<organism evidence="1">
    <name type="scientific">freshwater metagenome</name>
    <dbReference type="NCBI Taxonomy" id="449393"/>
    <lineage>
        <taxon>unclassified sequences</taxon>
        <taxon>metagenomes</taxon>
        <taxon>ecological metagenomes</taxon>
    </lineage>
</organism>
<reference evidence="1" key="1">
    <citation type="submission" date="2020-05" db="EMBL/GenBank/DDBJ databases">
        <authorList>
            <person name="Chiriac C."/>
            <person name="Salcher M."/>
            <person name="Ghai R."/>
            <person name="Kavagutti S V."/>
        </authorList>
    </citation>
    <scope>NUCLEOTIDE SEQUENCE</scope>
</reference>
<sequence length="84" mass="9350">MLEAGLEPWTVSEAWVISYPTPTDYIDTTDFIEQKIAALQAHTSQTTQIPDLAERITSWGTMVAERFDLPSGRLAEAFYVAATN</sequence>
<accession>A0A6J6E3I1</accession>
<proteinExistence type="predicted"/>
<dbReference type="Gene3D" id="3.40.50.10320">
    <property type="entry name" value="LmbE-like"/>
    <property type="match status" value="1"/>
</dbReference>
<evidence type="ECO:0000313" key="1">
    <source>
        <dbReference type="EMBL" id="CAB4570727.1"/>
    </source>
</evidence>
<dbReference type="EMBL" id="CAEZTT010000017">
    <property type="protein sequence ID" value="CAB4570727.1"/>
    <property type="molecule type" value="Genomic_DNA"/>
</dbReference>